<dbReference type="Proteomes" id="UP001302367">
    <property type="component" value="Chromosome 3"/>
</dbReference>
<reference evidence="3 5" key="2">
    <citation type="submission" date="2023-09" db="EMBL/GenBank/DDBJ databases">
        <title>Complete-Gapless Cercospora beticola genome.</title>
        <authorList>
            <person name="Wyatt N.A."/>
            <person name="Spanner R.E."/>
            <person name="Bolton M.D."/>
        </authorList>
    </citation>
    <scope>NUCLEOTIDE SEQUENCE [LARGE SCALE GENOMIC DNA]</scope>
    <source>
        <strain evidence="3">Cb09-40</strain>
    </source>
</reference>
<evidence type="ECO:0000256" key="1">
    <source>
        <dbReference type="SAM" id="MobiDB-lite"/>
    </source>
</evidence>
<dbReference type="Proteomes" id="UP000230605">
    <property type="component" value="Chromosome 3"/>
</dbReference>
<evidence type="ECO:0000313" key="5">
    <source>
        <dbReference type="Proteomes" id="UP001302367"/>
    </source>
</evidence>
<dbReference type="EMBL" id="CP134186">
    <property type="protein sequence ID" value="WPB00702.1"/>
    <property type="molecule type" value="Genomic_DNA"/>
</dbReference>
<dbReference type="AlphaFoldDB" id="A0A2G5I5R4"/>
<gene>
    <name evidence="2" type="ORF">CB0940_03528</name>
    <name evidence="3" type="ORF">RHO25_005322</name>
</gene>
<evidence type="ECO:0000313" key="4">
    <source>
        <dbReference type="Proteomes" id="UP000230605"/>
    </source>
</evidence>
<accession>A0A2G5I5R4</accession>
<organism evidence="2 4">
    <name type="scientific">Cercospora beticola</name>
    <name type="common">Sugarbeet leaf spot fungus</name>
    <dbReference type="NCBI Taxonomy" id="122368"/>
    <lineage>
        <taxon>Eukaryota</taxon>
        <taxon>Fungi</taxon>
        <taxon>Dikarya</taxon>
        <taxon>Ascomycota</taxon>
        <taxon>Pezizomycotina</taxon>
        <taxon>Dothideomycetes</taxon>
        <taxon>Dothideomycetidae</taxon>
        <taxon>Mycosphaerellales</taxon>
        <taxon>Mycosphaerellaceae</taxon>
        <taxon>Cercospora</taxon>
    </lineage>
</organism>
<evidence type="ECO:0000313" key="3">
    <source>
        <dbReference type="EMBL" id="WPB00702.1"/>
    </source>
</evidence>
<proteinExistence type="predicted"/>
<evidence type="ECO:0000313" key="2">
    <source>
        <dbReference type="EMBL" id="PIB00148.1"/>
    </source>
</evidence>
<dbReference type="OrthoDB" id="10376218at2759"/>
<sequence length="182" mass="20791">MSKRERQAGMPQFPRDNIFDKDRPAQNNLVCPLLVMSDDKNVLCLADFPDDDALCEHLEEQHDVTFNPHDAEFFAQEYKDIYATQGITAVMTELRSPLPMPTTIKETGPLTNLSDPDRMLAATQLFYDTTWRAKVLLPAMHKILAQFEPKLEDFGPTDLPRHFEQVFHSTHCLLAIKSTDEA</sequence>
<dbReference type="EMBL" id="LKMD01000101">
    <property type="protein sequence ID" value="PIB00148.1"/>
    <property type="molecule type" value="Genomic_DNA"/>
</dbReference>
<feature type="region of interest" description="Disordered" evidence="1">
    <location>
        <begin position="1"/>
        <end position="21"/>
    </location>
</feature>
<reference evidence="2 4" key="1">
    <citation type="submission" date="2015-10" db="EMBL/GenBank/DDBJ databases">
        <title>The cercosporin biosynthetic gene cluster was horizontally transferred to several fungal lineages and shown to be expanded in Cercospora beticola based on microsynteny with recipient genomes.</title>
        <authorList>
            <person name="De Jonge R."/>
            <person name="Ebert M.K."/>
            <person name="Suttle J.C."/>
            <person name="Jurick Ii W.M."/>
            <person name="Secor G.A."/>
            <person name="Thomma B.P."/>
            <person name="Van De Peer Y."/>
            <person name="Bolton M.D."/>
        </authorList>
    </citation>
    <scope>NUCLEOTIDE SEQUENCE [LARGE SCALE GENOMIC DNA]</scope>
    <source>
        <strain evidence="2 4">09-40</strain>
    </source>
</reference>
<protein>
    <submittedName>
        <fullName evidence="2">Uncharacterized protein</fullName>
    </submittedName>
</protein>
<name>A0A2G5I5R4_CERBT</name>
<keyword evidence="5" id="KW-1185">Reference proteome</keyword>